<keyword evidence="3" id="KW-1185">Reference proteome</keyword>
<reference evidence="2" key="1">
    <citation type="submission" date="2020-04" db="EMBL/GenBank/DDBJ databases">
        <title>Draft genome resource of the tomato pathogen Pseudocercospora fuligena.</title>
        <authorList>
            <person name="Zaccaron A."/>
        </authorList>
    </citation>
    <scope>NUCLEOTIDE SEQUENCE</scope>
    <source>
        <strain evidence="2">PF001</strain>
    </source>
</reference>
<dbReference type="AlphaFoldDB" id="A0A8H6RR15"/>
<feature type="coiled-coil region" evidence="1">
    <location>
        <begin position="133"/>
        <end position="223"/>
    </location>
</feature>
<evidence type="ECO:0000313" key="2">
    <source>
        <dbReference type="EMBL" id="KAF7195939.1"/>
    </source>
</evidence>
<protein>
    <submittedName>
        <fullName evidence="2">Uncharacterized protein</fullName>
    </submittedName>
</protein>
<keyword evidence="1" id="KW-0175">Coiled coil</keyword>
<evidence type="ECO:0000256" key="1">
    <source>
        <dbReference type="SAM" id="Coils"/>
    </source>
</evidence>
<organism evidence="2 3">
    <name type="scientific">Pseudocercospora fuligena</name>
    <dbReference type="NCBI Taxonomy" id="685502"/>
    <lineage>
        <taxon>Eukaryota</taxon>
        <taxon>Fungi</taxon>
        <taxon>Dikarya</taxon>
        <taxon>Ascomycota</taxon>
        <taxon>Pezizomycotina</taxon>
        <taxon>Dothideomycetes</taxon>
        <taxon>Dothideomycetidae</taxon>
        <taxon>Mycosphaerellales</taxon>
        <taxon>Mycosphaerellaceae</taxon>
        <taxon>Pseudocercospora</taxon>
    </lineage>
</organism>
<accession>A0A8H6RR15</accession>
<dbReference type="Gene3D" id="1.10.287.1490">
    <property type="match status" value="1"/>
</dbReference>
<sequence>MVFPLAHPADLAHILAKLKAENIPSAHHIEPEILAELYAEYGRKPPSIEGLVDSMTEFWELLNKKGPAPTSTGVVDILGRLDYIRDSVWEYETYHQIDYTETSGSITTSSSRHELEYAESDSSLAQEGGTREIEGLFNELSHQRSRIQDLEEDLENSNKQREMYKATVKRMRKESTDAQKEGARMQKENARLKKENARLQKEHEALQQRVSDHARQVTALQRERDRAVSHVENKQMEEENKTTMLQDHGQLSHQARRACAKRIVATVGRLVIDAIRALRETDVLTAVEAFEAAAAAVMGAVEDSLKRSGQDGVETAYA</sequence>
<proteinExistence type="predicted"/>
<comment type="caution">
    <text evidence="2">The sequence shown here is derived from an EMBL/GenBank/DDBJ whole genome shotgun (WGS) entry which is preliminary data.</text>
</comment>
<evidence type="ECO:0000313" key="3">
    <source>
        <dbReference type="Proteomes" id="UP000660729"/>
    </source>
</evidence>
<gene>
    <name evidence="2" type="ORF">HII31_02701</name>
</gene>
<dbReference type="Proteomes" id="UP000660729">
    <property type="component" value="Unassembled WGS sequence"/>
</dbReference>
<name>A0A8H6RR15_9PEZI</name>
<dbReference type="OrthoDB" id="10519896at2759"/>
<dbReference type="EMBL" id="JABCIY010000033">
    <property type="protein sequence ID" value="KAF7195939.1"/>
    <property type="molecule type" value="Genomic_DNA"/>
</dbReference>